<feature type="transmembrane region" description="Helical" evidence="1">
    <location>
        <begin position="98"/>
        <end position="118"/>
    </location>
</feature>
<keyword evidence="1" id="KW-0812">Transmembrane</keyword>
<keyword evidence="1" id="KW-1133">Transmembrane helix</keyword>
<keyword evidence="3" id="KW-1185">Reference proteome</keyword>
<keyword evidence="1" id="KW-0472">Membrane</keyword>
<evidence type="ECO:0008006" key="4">
    <source>
        <dbReference type="Google" id="ProtNLM"/>
    </source>
</evidence>
<organism evidence="2 3">
    <name type="scientific">Mycolicibacterium mageritense</name>
    <name type="common">Mycobacterium mageritense</name>
    <dbReference type="NCBI Taxonomy" id="53462"/>
    <lineage>
        <taxon>Bacteria</taxon>
        <taxon>Bacillati</taxon>
        <taxon>Actinomycetota</taxon>
        <taxon>Actinomycetes</taxon>
        <taxon>Mycobacteriales</taxon>
        <taxon>Mycobacteriaceae</taxon>
        <taxon>Mycolicibacterium</taxon>
    </lineage>
</organism>
<evidence type="ECO:0000313" key="3">
    <source>
        <dbReference type="Proteomes" id="UP000465622"/>
    </source>
</evidence>
<dbReference type="Proteomes" id="UP000465622">
    <property type="component" value="Chromosome"/>
</dbReference>
<evidence type="ECO:0000313" key="2">
    <source>
        <dbReference type="EMBL" id="BBX33174.1"/>
    </source>
</evidence>
<name>A0ABN5Y4P9_MYCME</name>
<dbReference type="RefSeq" id="WP_036430561.1">
    <property type="nucleotide sequence ID" value="NZ_AP022567.1"/>
</dbReference>
<protein>
    <recommendedName>
        <fullName evidence="4">Anti-sigma factor</fullName>
    </recommendedName>
</protein>
<accession>A0ABN5Y4P9</accession>
<sequence length="235" mass="24706">MNGSPHPAADEPITPDLLADLQAGLLDDDTAARLRHRVRTDPEAAATLAALDRVRRELSALGTDNDSAPPLPPESARRVAVTLRHLDRTPQHRLRKTGLVASVCAAVLAIGVGTAMLLRTPDPVRSSSASIKDLTQPAPAADLQLTDQRILALLSGRPDFGMLSDPKRRADCLTGLGYPAGVKVLGAQPQQFAGKPGILILLPDDTPNSIVALVVAPDCTAAHTGLLSHTVVKRP</sequence>
<dbReference type="EMBL" id="AP022567">
    <property type="protein sequence ID" value="BBX33174.1"/>
    <property type="molecule type" value="Genomic_DNA"/>
</dbReference>
<proteinExistence type="predicted"/>
<gene>
    <name evidence="2" type="ORF">MMAGJ_24560</name>
</gene>
<evidence type="ECO:0000256" key="1">
    <source>
        <dbReference type="SAM" id="Phobius"/>
    </source>
</evidence>
<reference evidence="2 3" key="1">
    <citation type="journal article" date="2019" name="Emerg. Microbes Infect.">
        <title>Comprehensive subspecies identification of 175 nontuberculous mycobacteria species based on 7547 genomic profiles.</title>
        <authorList>
            <person name="Matsumoto Y."/>
            <person name="Kinjo T."/>
            <person name="Motooka D."/>
            <person name="Nabeya D."/>
            <person name="Jung N."/>
            <person name="Uechi K."/>
            <person name="Horii T."/>
            <person name="Iida T."/>
            <person name="Fujita J."/>
            <person name="Nakamura S."/>
        </authorList>
    </citation>
    <scope>NUCLEOTIDE SEQUENCE [LARGE SCALE GENOMIC DNA]</scope>
    <source>
        <strain evidence="2 3">JCM 12375</strain>
    </source>
</reference>